<dbReference type="SUPFAM" id="SSF140924">
    <property type="entry name" value="Duffy binding domain-like"/>
    <property type="match status" value="5"/>
</dbReference>
<dbReference type="InterPro" id="IPR042202">
    <property type="entry name" value="Duffy-ag-bd_sf"/>
</dbReference>
<evidence type="ECO:0000259" key="2">
    <source>
        <dbReference type="Pfam" id="PF03011"/>
    </source>
</evidence>
<dbReference type="InterPro" id="IPR029211">
    <property type="entry name" value="PfEMP1_ATS"/>
</dbReference>
<feature type="region of interest" description="Disordered" evidence="1">
    <location>
        <begin position="569"/>
        <end position="589"/>
    </location>
</feature>
<dbReference type="EMBL" id="GG663862">
    <property type="protein sequence ID" value="KNC35551.1"/>
    <property type="molecule type" value="Genomic_DNA"/>
</dbReference>
<dbReference type="FunFam" id="1.20.58.830:FF:000006">
    <property type="entry name" value="Erythrocyte membrane protein 1, PfEMP1"/>
    <property type="match status" value="1"/>
</dbReference>
<feature type="domain" description="Plasmodium falciparum erythrocyte membrane protein-1 N-terminal segment" evidence="5">
    <location>
        <begin position="19"/>
        <end position="52"/>
    </location>
</feature>
<dbReference type="Gene3D" id="1.20.1310.20">
    <property type="entry name" value="Duffy-antigen binding domain"/>
    <property type="match status" value="4"/>
</dbReference>
<dbReference type="GO" id="GO:0016020">
    <property type="term" value="C:membrane"/>
    <property type="evidence" value="ECO:0007669"/>
    <property type="project" value="InterPro"/>
</dbReference>
<feature type="region of interest" description="Disordered" evidence="1">
    <location>
        <begin position="1865"/>
        <end position="1891"/>
    </location>
</feature>
<dbReference type="FunFam" id="1.20.1310.20:FF:000001">
    <property type="entry name" value="Erythrocyte membrane protein 1, PfEMP1"/>
    <property type="match status" value="1"/>
</dbReference>
<dbReference type="Gene3D" id="1.20.58.830">
    <property type="match status" value="5"/>
</dbReference>
<feature type="domain" description="Duffy-binding-like" evidence="2">
    <location>
        <begin position="657"/>
        <end position="810"/>
    </location>
</feature>
<dbReference type="InterPro" id="IPR054595">
    <property type="entry name" value="DBL_C"/>
</dbReference>
<feature type="domain" description="Duffy-antigen binding" evidence="3">
    <location>
        <begin position="1594"/>
        <end position="1737"/>
    </location>
</feature>
<evidence type="ECO:0000256" key="1">
    <source>
        <dbReference type="SAM" id="MobiDB-lite"/>
    </source>
</evidence>
<evidence type="ECO:0000259" key="4">
    <source>
        <dbReference type="Pfam" id="PF15445"/>
    </source>
</evidence>
<evidence type="ECO:0000313" key="8">
    <source>
        <dbReference type="Proteomes" id="UP000054566"/>
    </source>
</evidence>
<feature type="region of interest" description="Disordered" evidence="1">
    <location>
        <begin position="1"/>
        <end position="22"/>
    </location>
</feature>
<gene>
    <name evidence="7" type="ORF">PFLG_00450</name>
</gene>
<feature type="region of interest" description="Disordered" evidence="1">
    <location>
        <begin position="78"/>
        <end position="102"/>
    </location>
</feature>
<dbReference type="Pfam" id="PF15447">
    <property type="entry name" value="NTS"/>
    <property type="match status" value="1"/>
</dbReference>
<reference evidence="8" key="1">
    <citation type="submission" date="2015-07" db="EMBL/GenBank/DDBJ databases">
        <title>Annotation of Plasmodium falciparum RAJ116.</title>
        <authorList>
            <consortium name="The Broad Institute Genome Sequencing Platform"/>
            <person name="Volkman S.K."/>
            <person name="Neafsey D.E."/>
            <person name="Dash A.P."/>
            <person name="Chitnis C.E."/>
            <person name="Hartl D.L."/>
            <person name="Young S.K."/>
            <person name="Zeng Q."/>
            <person name="Koehrsen M."/>
            <person name="Alvarado L."/>
            <person name="Berlin A."/>
            <person name="Borenstein D."/>
            <person name="Chapman S.B."/>
            <person name="Chen Z."/>
            <person name="Engels R."/>
            <person name="Freedman E."/>
            <person name="Gellesch M."/>
            <person name="Goldberg J."/>
            <person name="Griggs A."/>
            <person name="Gujja S."/>
            <person name="Heilman E.R."/>
            <person name="Heiman D.I."/>
            <person name="Howarth C."/>
            <person name="Jen D."/>
            <person name="Larson L."/>
            <person name="Mehta T."/>
            <person name="Neiman D."/>
            <person name="Park D."/>
            <person name="Pearson M."/>
            <person name="Roberts A."/>
            <person name="Saif S."/>
            <person name="Shea T."/>
            <person name="Shenoy N."/>
            <person name="Sisk P."/>
            <person name="Stolte C."/>
            <person name="Sykes S."/>
            <person name="Walk T."/>
            <person name="White J."/>
            <person name="Yandava C."/>
            <person name="Haas B."/>
            <person name="Henn M.R."/>
            <person name="Nusbaum C."/>
            <person name="Birren B."/>
        </authorList>
    </citation>
    <scope>NUCLEOTIDE SEQUENCE [LARGE SCALE GENOMIC DNA]</scope>
    <source>
        <strain evidence="8">RAJ116</strain>
    </source>
</reference>
<dbReference type="InterPro" id="IPR004258">
    <property type="entry name" value="DBL"/>
</dbReference>
<accession>A0A0L0CTL3</accession>
<proteinExistence type="predicted"/>
<dbReference type="FunFam" id="1.10.1900.40:FF:000005">
    <property type="entry name" value="Erythrocyte membrane protein 1, PfEMP1"/>
    <property type="match status" value="1"/>
</dbReference>
<dbReference type="InterPro" id="IPR044932">
    <property type="entry name" value="PfEMP1_ATS_sf"/>
</dbReference>
<dbReference type="Proteomes" id="UP000054566">
    <property type="component" value="Unassembled WGS sequence"/>
</dbReference>
<evidence type="ECO:0000313" key="7">
    <source>
        <dbReference type="EMBL" id="KNC35551.1"/>
    </source>
</evidence>
<name>A0A0L0CTL3_PLAFA</name>
<reference evidence="8" key="2">
    <citation type="submission" date="2015-07" db="EMBL/GenBank/DDBJ databases">
        <title>The genome sequence of Plasmodium falciparum RAJ116.</title>
        <authorList>
            <consortium name="The Broad Institute Genome Sequencing Platform"/>
            <person name="Volkman S.K."/>
            <person name="Neafsey D.E."/>
            <person name="Dash A.P."/>
            <person name="Chitnis C.E."/>
            <person name="Hartl D.L."/>
            <person name="Young S.K."/>
            <person name="Kodira C.D."/>
            <person name="Zeng Q."/>
            <person name="Koehrsen M."/>
            <person name="Godfrey P."/>
            <person name="Alvarado L."/>
            <person name="Berlin A."/>
            <person name="Borenstein D."/>
            <person name="Chen Z."/>
            <person name="Engels R."/>
            <person name="Freedman E."/>
            <person name="Gellesch M."/>
            <person name="Goldberg J."/>
            <person name="Griggs A."/>
            <person name="Gujja S."/>
            <person name="Heiman D."/>
            <person name="Hepburn T."/>
            <person name="Howarth C."/>
            <person name="Jen D."/>
            <person name="Larson L."/>
            <person name="Lewis B."/>
            <person name="Mehta T."/>
            <person name="Park D."/>
            <person name="Pearson M."/>
            <person name="Roberts A."/>
            <person name="Saif S."/>
            <person name="Shea T."/>
            <person name="Shenoy N."/>
            <person name="Sisk P."/>
            <person name="Stolte C."/>
            <person name="Sykes S."/>
            <person name="Walk T."/>
            <person name="White J."/>
            <person name="Yandava C."/>
            <person name="Wirth D.F."/>
            <person name="Nusbaum C."/>
            <person name="Birren B."/>
        </authorList>
    </citation>
    <scope>NUCLEOTIDE SEQUENCE [LARGE SCALE GENOMIC DNA]</scope>
    <source>
        <strain evidence="8">RAJ116</strain>
    </source>
</reference>
<evidence type="ECO:0000259" key="5">
    <source>
        <dbReference type="Pfam" id="PF15447"/>
    </source>
</evidence>
<feature type="region of interest" description="Disordered" evidence="1">
    <location>
        <begin position="799"/>
        <end position="883"/>
    </location>
</feature>
<dbReference type="Pfam" id="PF22672">
    <property type="entry name" value="DBL_C"/>
    <property type="match status" value="1"/>
</dbReference>
<sequence>MAPGGGQVGGGSSGEEDKDAKHMFDRIGKDVYDQVKKDTNAFRDDLKGSLTSSPFFDGETASSLNPCTLVVEYRSKANDGGTKSDPCKKDGKGNDVDRFSDKDGAECGNSKIHGNSKGGTGTEVGACAPYRRLHLCDHNLETISNYDSTKAKHKLLAEVCYAAKHEGESISLYYPKYEAQYASSGSGSTICTMLARSFADIGDIVRGKDLFIGYNEKDRNEKKQLQQNLKDIFAKIHSEVTTNGKKSAEAKDRYKDTENYFQLREDWWDANRETVWEALTCDAEGSYFHATCDSGDGKGQYQANKQCRCPNSTNIDQVPTYFDYVPQYLRWFEEWAEDFCRKKKHKLNDAIQKCRGEDKSGKERYCDLNGYDCEKTKRGRNIYRWDYKCTGCFRSCSHFRTWIDNQKEQFLKQRNKYETEISGGDGRKKRSINGDKYKGYDKEFYKILKEDYGKVENFLEKLSKEKICQDSPKIEKQTASSVDFTKSDLHDIFSHTEYCQACPWCGVKKQNGTWERKEDMNQCPPINLYKPKPQAKGTPINFLYSGDETNEIAEKLKKFCLTHSGNSVVGSSSARGNGAGRDKNGGSDSQDLYQKWTCYEFEELVKDKVGEVDDDDEDYDNDVEKGGGLCILKKKKEKSDAKSQKEPHEIQKTFNPFFYYWVVHMLKDSIHWRTKKLVKCLKNGNTIKCTDKCKRDCGCFEKWVGQKKKEWTQIKDHFRKQKNIDNVGGPIKLSHDAVLQQVLNKDLLLESLREAYGNAEDIKRIEALLNDEEAAGGVVGGASGGKDNTTIDKLLKHEEQEAEKCKKCKPPEEDKDVGRSLNPRSPDTKKNEPEDDDSDDDDEDEDEDDEEVDEDDDKGDDQETTVNGEELPPEEPKKDEICENGSVNCNKHEAYSTSKCKTKTNLIGLEAHFYKGGVDYPNVYISPRVQQLCLQDLQNLKENNTEKNALIDALNKCAYNEAKGLYEYYKKNKAILGINDSQLSEKEIEKYILKAMERSYADYGSIVKGDILCDYKDKKNIDPKIINFVKHHNTSTTKTSVSKSDDEDSKRQKLWESIRTNVWKAMLCGYKDAGGSFDNHDVQCKLPDTEKTNQLFRWFIEWGENFCIRREQELKQLKEICEKGICNGTDETKKKECKMLCESYKQFLSNSKTQYENQKKEYEDLKYTIPEFMKKDALTFLNEKCNSKCLCFETKDKTDVHKLFKYPSDDVKDKCPCEPAKAPDDPFKDLNECPDENNKYCNKYSTVPCNRKNKEYFLNDWDTTYLLQRTTVNSGVLVPPRRSHICFPNIIGIKPRINSKIHFKEHILNAAGAEAKYLSIKYGNDDNSLLVAMKYSFADIGNIIKGDDMLDDIRSIKIKDIIKRVNRNITEDSKKLDGKKWWEENRDHVWNVMVCHYKKNNNTCPSHNDIDKEDQFLRWLVEWGRQVCKEKKEQKSYVYEKCKDKNPKTDTVCKKAVSNYNNWNTIVKHAYDGLNKKYKNFKLSKLDSTLTKENADEYIKEKCSECQCSFKDIDETFKKTLDTNDDVLDVIINKSHIPPHLEDIFNRYNGPYLRCPDSTLCRPYKNIPCFGNEHDDDGDWNSSLVRYNKTTNWGVLLPPRRIHLCLRIDAEQIDHLRSEIENFKNFICSSAFSEAKRLKKVYKDDNDKLLQAMKYSFADIGSIVKGEDMKEGTASDNITKIFNGSKYSGTDRKTWWDLNKYHVWESMLCGYKEAQGDTKTSENCRFPDIETVPQFLRWFQEWTEIFCTRKNELEKEAQEQCKNVTCNNDTGKTNSKCTEACKNYSNFILIKKKEYQSLNSQYDMNYKETKAEKKESPEYFKDKCNGECSCLSEYFKDETRWKNPYESIADKALKGKCNCKKVEPKTPKVEPTKPAVPEEKKPEVEPLPSDEPFDPTILQTTIPFGVALALGSIAFLFLKKKTQAPVDLFSVINIPKGDYDIPTLKSSNRYIPYASDRHKGKTYIYMEGDTSGDEKYAFMSDTTNVTSSESEYEELDINDIYAPRAPKYKTLIEVVLEPSKRDIQSDDTPSNKFTDNEWNQLKKDFISNMLQGEPNDVPNDYRSGDIPLNTQPNTLYFDKSEERPFITSIHDRNLYSGEEISYNVNMVNSMNDIPMSGKNDVYSGIDLINDSLNSDQHIDIYDEVLKRKENELFGTNHTKKNTSSNSVAKNTNSDPILNQINLFHKWLDRHRYMCAKLKNKEDILNKLKEEWNKENNNNVDKTYNSDNKPSHNHVLNTDVSIQIDMDNLKPKNEFTNMDTNPDKSTMDTILDDLEKYNEPYYYDFYKDDIYYDVNDDDKTSMDNNNNLVDKNNPVDSNNSTYNHRNPADINKNFVDKNNQNQHPIEKPTKIQIEMNINNGELVKEKYPISDIWNI</sequence>
<feature type="compositionally biased region" description="Basic and acidic residues" evidence="1">
    <location>
        <begin position="85"/>
        <end position="102"/>
    </location>
</feature>
<dbReference type="Pfam" id="PF05424">
    <property type="entry name" value="Duffy_binding"/>
    <property type="match status" value="4"/>
</dbReference>
<feature type="domain" description="Duffy-antigen binding" evidence="3">
    <location>
        <begin position="923"/>
        <end position="1087"/>
    </location>
</feature>
<feature type="domain" description="Duffy-antigen binding" evidence="3">
    <location>
        <begin position="125"/>
        <end position="330"/>
    </location>
</feature>
<feature type="compositionally biased region" description="Gly residues" evidence="1">
    <location>
        <begin position="1"/>
        <end position="13"/>
    </location>
</feature>
<evidence type="ECO:0000259" key="6">
    <source>
        <dbReference type="Pfam" id="PF22672"/>
    </source>
</evidence>
<dbReference type="GO" id="GO:0046789">
    <property type="term" value="F:host cell surface receptor binding"/>
    <property type="evidence" value="ECO:0007669"/>
    <property type="project" value="InterPro"/>
</dbReference>
<feature type="domain" description="Duffy-antigen binding" evidence="3">
    <location>
        <begin position="1275"/>
        <end position="1452"/>
    </location>
</feature>
<dbReference type="InterPro" id="IPR008602">
    <property type="entry name" value="Duffy-antigen-binding"/>
</dbReference>
<dbReference type="Pfam" id="PF03011">
    <property type="entry name" value="PFEMP"/>
    <property type="match status" value="1"/>
</dbReference>
<feature type="domain" description="Duffy-binding-like" evidence="6">
    <location>
        <begin position="334"/>
        <end position="497"/>
    </location>
</feature>
<dbReference type="FunFam" id="1.10.1900.40:FF:000001">
    <property type="entry name" value="Erythrocyte membrane protein 1"/>
    <property type="match status" value="1"/>
</dbReference>
<dbReference type="Pfam" id="PF15445">
    <property type="entry name" value="ATS"/>
    <property type="match status" value="1"/>
</dbReference>
<feature type="compositionally biased region" description="Acidic residues" evidence="1">
    <location>
        <begin position="833"/>
        <end position="863"/>
    </location>
</feature>
<dbReference type="FunFam" id="1.20.58.830:FF:000004">
    <property type="entry name" value="Erythrocyte membrane protein 1, PfEMP1"/>
    <property type="match status" value="1"/>
</dbReference>
<feature type="compositionally biased region" description="Basic and acidic residues" evidence="1">
    <location>
        <begin position="799"/>
        <end position="818"/>
    </location>
</feature>
<organism evidence="7 8">
    <name type="scientific">Plasmodium falciparum RAJ116</name>
    <dbReference type="NCBI Taxonomy" id="580058"/>
    <lineage>
        <taxon>Eukaryota</taxon>
        <taxon>Sar</taxon>
        <taxon>Alveolata</taxon>
        <taxon>Apicomplexa</taxon>
        <taxon>Aconoidasida</taxon>
        <taxon>Haemosporida</taxon>
        <taxon>Plasmodiidae</taxon>
        <taxon>Plasmodium</taxon>
        <taxon>Plasmodium (Laverania)</taxon>
    </lineage>
</organism>
<evidence type="ECO:0000259" key="3">
    <source>
        <dbReference type="Pfam" id="PF05424"/>
    </source>
</evidence>
<protein>
    <submittedName>
        <fullName evidence="7">Erythrocyte membrane protein 1</fullName>
    </submittedName>
</protein>
<feature type="compositionally biased region" description="Basic and acidic residues" evidence="1">
    <location>
        <begin position="1865"/>
        <end position="1884"/>
    </location>
</feature>
<dbReference type="FunFam" id="1.20.58.830:FF:000003">
    <property type="entry name" value="Erythrocyte membrane protein 1, PfEMP1"/>
    <property type="match status" value="1"/>
</dbReference>
<dbReference type="InterPro" id="IPR029210">
    <property type="entry name" value="PfEMP1_NTS"/>
</dbReference>
<feature type="domain" description="Plasmodium falciparum erythrocyte membrane protein 1 acidic terminal segment" evidence="4">
    <location>
        <begin position="1901"/>
        <end position="2374"/>
    </location>
</feature>
<dbReference type="Gene3D" id="1.10.1900.40">
    <property type="entry name" value="Acidic terminal segments, variant surface antigen of PfEMP1"/>
    <property type="match status" value="2"/>
</dbReference>